<keyword evidence="5" id="KW-0156">Chromatin regulator</keyword>
<comment type="function">
    <text evidence="10">Component of the SWR1 complex which mediates the ATP-dependent exchange of histone H2A for the H2A variant HZT1 leading to transcriptional regulation of selected genes by chromatin remodeling. Component of the NuA4 histone acetyltransferase complex which is involved in transcriptional activation of selected genes principally by acetylation of nucleosomal histone H4 and H2A. The NuA4 complex is also involved in DNA repair.</text>
</comment>
<dbReference type="AlphaFoldDB" id="A0A427XR44"/>
<comment type="caution">
    <text evidence="15">The sequence shown here is derived from an EMBL/GenBank/DDBJ whole genome shotgun (WGS) entry which is preliminary data.</text>
</comment>
<sequence length="464" mass="52410">MSSQDVRSILNLPAAGPSTGSHSRKSANIARKPDGISRELYALIGDNAPSLAEAQASIAAVKYRDRPKLKTKKVKWEWTDFTPFAREGQVGAPRLGHWVRVTDDDPHARVDYFGSFNLHGPSVMEYSQFEYDQHLVDPNWTAHETSYLFELLRQYDLRFVVAADRYEYPGRTGGPIKRRSVEEMKDRYYTICRRLVRTRTASDAQVQQQQIVQYSFDKAREIKRKQYASELFHLTAAEIAEEEALYLEVKRLEQNEKRYRADRDDLMRSIIGLDSGLVNLTGANNEGVHGLDRNKKKRRPEDEVPSAAASPAGPPTKKQKDQAAFDTAHCIYRVPQIPVGPNASHLATKHPVHQPVHLRSSKMPVPKPNTAIRVTELLTEMAVSTTRLVMPTRTNLEAFEGVLTAAASLVDMKRQVDRVEQEVRTLRAQREGFIPPVEPQSRKRSESVLSTDTSGTGARRSRAL</sequence>
<evidence type="ECO:0000256" key="5">
    <source>
        <dbReference type="ARBA" id="ARBA00022853"/>
    </source>
</evidence>
<evidence type="ECO:0000256" key="7">
    <source>
        <dbReference type="ARBA" id="ARBA00023163"/>
    </source>
</evidence>
<comment type="subcellular location">
    <subcellularLocation>
        <location evidence="1">Nucleus</location>
    </subcellularLocation>
</comment>
<evidence type="ECO:0000313" key="15">
    <source>
        <dbReference type="EMBL" id="RSH81314.1"/>
    </source>
</evidence>
<protein>
    <recommendedName>
        <fullName evidence="3">SWR1-complex protein 4</fullName>
    </recommendedName>
</protein>
<evidence type="ECO:0000256" key="8">
    <source>
        <dbReference type="ARBA" id="ARBA00023204"/>
    </source>
</evidence>
<dbReference type="GO" id="GO:0035267">
    <property type="term" value="C:NuA4 histone acetyltransferase complex"/>
    <property type="evidence" value="ECO:0007669"/>
    <property type="project" value="InterPro"/>
</dbReference>
<evidence type="ECO:0000313" key="16">
    <source>
        <dbReference type="Proteomes" id="UP000279236"/>
    </source>
</evidence>
<dbReference type="PANTHER" id="PTHR12855:SF10">
    <property type="entry name" value="DNA METHYLTRANSFERASE 1-ASSOCIATED PROTEIN 1"/>
    <property type="match status" value="1"/>
</dbReference>
<dbReference type="GO" id="GO:0006338">
    <property type="term" value="P:chromatin remodeling"/>
    <property type="evidence" value="ECO:0007669"/>
    <property type="project" value="InterPro"/>
</dbReference>
<dbReference type="FunFam" id="1.10.10.60:FF:000501">
    <property type="entry name" value="Unplaced genomic scaffold supercont1.172, whole genome shotgun sequence"/>
    <property type="match status" value="1"/>
</dbReference>
<feature type="region of interest" description="Disordered" evidence="13">
    <location>
        <begin position="432"/>
        <end position="464"/>
    </location>
</feature>
<keyword evidence="8" id="KW-0234">DNA repair</keyword>
<keyword evidence="6" id="KW-0805">Transcription regulation</keyword>
<evidence type="ECO:0000256" key="10">
    <source>
        <dbReference type="ARBA" id="ARBA00025264"/>
    </source>
</evidence>
<dbReference type="Pfam" id="PF16282">
    <property type="entry name" value="SANT_DAMP1_like"/>
    <property type="match status" value="1"/>
</dbReference>
<dbReference type="GO" id="GO:0000122">
    <property type="term" value="P:negative regulation of transcription by RNA polymerase II"/>
    <property type="evidence" value="ECO:0007669"/>
    <property type="project" value="TreeGrafter"/>
</dbReference>
<feature type="region of interest" description="Disordered" evidence="13">
    <location>
        <begin position="1"/>
        <end position="30"/>
    </location>
</feature>
<evidence type="ECO:0000256" key="4">
    <source>
        <dbReference type="ARBA" id="ARBA00022763"/>
    </source>
</evidence>
<dbReference type="STRING" id="105984.A0A427XR44"/>
<evidence type="ECO:0000256" key="6">
    <source>
        <dbReference type="ARBA" id="ARBA00023015"/>
    </source>
</evidence>
<dbReference type="PANTHER" id="PTHR12855">
    <property type="entry name" value="DNA METHYLTRANSFERASE 1-ASSOCIATED PROTEIN 1 FAMILY MEMBER"/>
    <property type="match status" value="1"/>
</dbReference>
<dbReference type="Gene3D" id="1.10.10.60">
    <property type="entry name" value="Homeodomain-like"/>
    <property type="match status" value="1"/>
</dbReference>
<keyword evidence="16" id="KW-1185">Reference proteome</keyword>
<feature type="region of interest" description="Disordered" evidence="13">
    <location>
        <begin position="282"/>
        <end position="323"/>
    </location>
</feature>
<keyword evidence="9" id="KW-0539">Nucleus</keyword>
<keyword evidence="4" id="KW-0227">DNA damage</keyword>
<feature type="domain" description="DAMP1 SANT/Myb-like" evidence="14">
    <location>
        <begin position="113"/>
        <end position="196"/>
    </location>
</feature>
<dbReference type="GO" id="GO:0006281">
    <property type="term" value="P:DNA repair"/>
    <property type="evidence" value="ECO:0007669"/>
    <property type="project" value="UniProtKB-KW"/>
</dbReference>
<keyword evidence="7" id="KW-0804">Transcription</keyword>
<dbReference type="InterPro" id="IPR027109">
    <property type="entry name" value="Swc4/Dmap1"/>
</dbReference>
<evidence type="ECO:0000256" key="2">
    <source>
        <dbReference type="ARBA" id="ARBA00006918"/>
    </source>
</evidence>
<evidence type="ECO:0000256" key="9">
    <source>
        <dbReference type="ARBA" id="ARBA00023242"/>
    </source>
</evidence>
<proteinExistence type="inferred from homology"/>
<reference evidence="15 16" key="1">
    <citation type="submission" date="2018-11" db="EMBL/GenBank/DDBJ databases">
        <title>Genome sequence of Apiotrichum porosum DSM 27194.</title>
        <authorList>
            <person name="Aliyu H."/>
            <person name="Gorte O."/>
            <person name="Ochsenreither K."/>
        </authorList>
    </citation>
    <scope>NUCLEOTIDE SEQUENCE [LARGE SCALE GENOMIC DNA]</scope>
    <source>
        <strain evidence="15 16">DSM 27194</strain>
    </source>
</reference>
<evidence type="ECO:0000256" key="12">
    <source>
        <dbReference type="SAM" id="Coils"/>
    </source>
</evidence>
<dbReference type="InterPro" id="IPR032563">
    <property type="entry name" value="DAMP1_SANT-like"/>
</dbReference>
<gene>
    <name evidence="15" type="primary">SWC4</name>
    <name evidence="15" type="ORF">EHS24_008757</name>
</gene>
<evidence type="ECO:0000256" key="13">
    <source>
        <dbReference type="SAM" id="MobiDB-lite"/>
    </source>
</evidence>
<feature type="coiled-coil region" evidence="12">
    <location>
        <begin position="242"/>
        <end position="269"/>
    </location>
</feature>
<feature type="compositionally biased region" description="Polar residues" evidence="13">
    <location>
        <begin position="447"/>
        <end position="456"/>
    </location>
</feature>
<evidence type="ECO:0000256" key="1">
    <source>
        <dbReference type="ARBA" id="ARBA00004123"/>
    </source>
</evidence>
<dbReference type="GO" id="GO:0000812">
    <property type="term" value="C:Swr1 complex"/>
    <property type="evidence" value="ECO:0007669"/>
    <property type="project" value="TreeGrafter"/>
</dbReference>
<evidence type="ECO:0000256" key="3">
    <source>
        <dbReference type="ARBA" id="ARBA00019132"/>
    </source>
</evidence>
<evidence type="ECO:0000256" key="11">
    <source>
        <dbReference type="ARBA" id="ARBA00038745"/>
    </source>
</evidence>
<dbReference type="Proteomes" id="UP000279236">
    <property type="component" value="Unassembled WGS sequence"/>
</dbReference>
<comment type="subunit">
    <text evidence="11">Component of the SWR1 chromatin-remodeling complex and of the NuA4 histone acetyltransferase complex.</text>
</comment>
<dbReference type="GO" id="GO:0003714">
    <property type="term" value="F:transcription corepressor activity"/>
    <property type="evidence" value="ECO:0007669"/>
    <property type="project" value="TreeGrafter"/>
</dbReference>
<evidence type="ECO:0000259" key="14">
    <source>
        <dbReference type="Pfam" id="PF16282"/>
    </source>
</evidence>
<accession>A0A427XR44</accession>
<dbReference type="RefSeq" id="XP_028476033.1">
    <property type="nucleotide sequence ID" value="XM_028624059.1"/>
</dbReference>
<organism evidence="15 16">
    <name type="scientific">Apiotrichum porosum</name>
    <dbReference type="NCBI Taxonomy" id="105984"/>
    <lineage>
        <taxon>Eukaryota</taxon>
        <taxon>Fungi</taxon>
        <taxon>Dikarya</taxon>
        <taxon>Basidiomycota</taxon>
        <taxon>Agaricomycotina</taxon>
        <taxon>Tremellomycetes</taxon>
        <taxon>Trichosporonales</taxon>
        <taxon>Trichosporonaceae</taxon>
        <taxon>Apiotrichum</taxon>
    </lineage>
</organism>
<keyword evidence="12" id="KW-0175">Coiled coil</keyword>
<comment type="similarity">
    <text evidence="2">Belongs to the SWC4 family.</text>
</comment>
<dbReference type="GeneID" id="39593300"/>
<dbReference type="OrthoDB" id="19740at2759"/>
<feature type="region of interest" description="Disordered" evidence="13">
    <location>
        <begin position="341"/>
        <end position="367"/>
    </location>
</feature>
<name>A0A427XR44_9TREE</name>
<dbReference type="EMBL" id="RSCE01000007">
    <property type="protein sequence ID" value="RSH81314.1"/>
    <property type="molecule type" value="Genomic_DNA"/>
</dbReference>